<evidence type="ECO:0000259" key="1">
    <source>
        <dbReference type="Pfam" id="PF08240"/>
    </source>
</evidence>
<reference evidence="2 3" key="1">
    <citation type="submission" date="2024-01" db="EMBL/GenBank/DDBJ databases">
        <title>A telomere-to-telomere, gap-free genome of sweet tea (Lithocarpus litseifolius).</title>
        <authorList>
            <person name="Zhou J."/>
        </authorList>
    </citation>
    <scope>NUCLEOTIDE SEQUENCE [LARGE SCALE GENOMIC DNA]</scope>
    <source>
        <strain evidence="2">Zhou-2022a</strain>
        <tissue evidence="2">Leaf</tissue>
    </source>
</reference>
<name>A0AAW2C5J0_9ROSI</name>
<dbReference type="InterPro" id="IPR011032">
    <property type="entry name" value="GroES-like_sf"/>
</dbReference>
<dbReference type="InterPro" id="IPR013154">
    <property type="entry name" value="ADH-like_N"/>
</dbReference>
<evidence type="ECO:0000313" key="3">
    <source>
        <dbReference type="Proteomes" id="UP001459277"/>
    </source>
</evidence>
<dbReference type="SUPFAM" id="SSF50129">
    <property type="entry name" value="GroES-like"/>
    <property type="match status" value="1"/>
</dbReference>
<dbReference type="Proteomes" id="UP001459277">
    <property type="component" value="Unassembled WGS sequence"/>
</dbReference>
<evidence type="ECO:0000313" key="2">
    <source>
        <dbReference type="EMBL" id="KAK9992951.1"/>
    </source>
</evidence>
<comment type="caution">
    <text evidence="2">The sequence shown here is derived from an EMBL/GenBank/DDBJ whole genome shotgun (WGS) entry which is preliminary data.</text>
</comment>
<dbReference type="Pfam" id="PF08240">
    <property type="entry name" value="ADH_N"/>
    <property type="match status" value="1"/>
</dbReference>
<organism evidence="2 3">
    <name type="scientific">Lithocarpus litseifolius</name>
    <dbReference type="NCBI Taxonomy" id="425828"/>
    <lineage>
        <taxon>Eukaryota</taxon>
        <taxon>Viridiplantae</taxon>
        <taxon>Streptophyta</taxon>
        <taxon>Embryophyta</taxon>
        <taxon>Tracheophyta</taxon>
        <taxon>Spermatophyta</taxon>
        <taxon>Magnoliopsida</taxon>
        <taxon>eudicotyledons</taxon>
        <taxon>Gunneridae</taxon>
        <taxon>Pentapetalae</taxon>
        <taxon>rosids</taxon>
        <taxon>fabids</taxon>
        <taxon>Fagales</taxon>
        <taxon>Fagaceae</taxon>
        <taxon>Lithocarpus</taxon>
    </lineage>
</organism>
<protein>
    <recommendedName>
        <fullName evidence="1">Alcohol dehydrogenase-like N-terminal domain-containing protein</fullName>
    </recommendedName>
</protein>
<dbReference type="EMBL" id="JAZDWU010000008">
    <property type="protein sequence ID" value="KAK9992951.1"/>
    <property type="molecule type" value="Genomic_DNA"/>
</dbReference>
<gene>
    <name evidence="2" type="ORF">SO802_022654</name>
</gene>
<sequence>MVTALQASQQITDSQSPKRIIQPTYSGIDVAGEVVEVGPGVKSFKAGDKVVAAIRPAETKDNRDLRIRALFDFFDAANLGYLDYP</sequence>
<dbReference type="AlphaFoldDB" id="A0AAW2C5J0"/>
<proteinExistence type="predicted"/>
<accession>A0AAW2C5J0</accession>
<feature type="domain" description="Alcohol dehydrogenase-like N-terminal" evidence="1">
    <location>
        <begin position="19"/>
        <end position="54"/>
    </location>
</feature>
<dbReference type="Gene3D" id="3.90.180.10">
    <property type="entry name" value="Medium-chain alcohol dehydrogenases, catalytic domain"/>
    <property type="match status" value="1"/>
</dbReference>
<keyword evidence="3" id="KW-1185">Reference proteome</keyword>